<accession>A0AA86YYT4</accession>
<evidence type="ECO:0000313" key="1">
    <source>
        <dbReference type="EMBL" id="EDU58962.1"/>
    </source>
</evidence>
<name>A0AA86YYT4_PROST</name>
<reference evidence="2" key="2">
    <citation type="submission" date="2008-04" db="EMBL/GenBank/DDBJ databases">
        <title>Draft genome sequence of Providencia stuartii(ATCC 25827).</title>
        <authorList>
            <person name="Sudarsanam P."/>
            <person name="Ley R."/>
            <person name="Guruge J."/>
            <person name="Turnbaugh P.J."/>
            <person name="Mahowald M."/>
            <person name="Liep D."/>
            <person name="Gordon J."/>
        </authorList>
    </citation>
    <scope>NUCLEOTIDE SEQUENCE [LARGE SCALE GENOMIC DNA]</scope>
    <source>
        <strain evidence="2">ATCC 25827</strain>
    </source>
</reference>
<dbReference type="AlphaFoldDB" id="A0AA86YYT4"/>
<reference evidence="1 2" key="3">
    <citation type="submission" date="2008-05" db="EMBL/GenBank/DDBJ databases">
        <authorList>
            <person name="Fulton L."/>
            <person name="Clifton S."/>
            <person name="Fulton B."/>
            <person name="Xu J."/>
            <person name="Minx P."/>
            <person name="Pepin K.H."/>
            <person name="Johnson M."/>
            <person name="Thiruvilangam P."/>
            <person name="Bhonagiri V."/>
            <person name="Nash W.E."/>
            <person name="Mardis E.R."/>
            <person name="Wilson R.K."/>
        </authorList>
    </citation>
    <scope>NUCLEOTIDE SEQUENCE [LARGE SCALE GENOMIC DNA]</scope>
    <source>
        <strain evidence="1 2">ATCC 25827</strain>
    </source>
</reference>
<dbReference type="EMBL" id="ABJD02000101">
    <property type="protein sequence ID" value="EDU58962.1"/>
    <property type="molecule type" value="Genomic_DNA"/>
</dbReference>
<gene>
    <name evidence="1" type="ORF">PROSTU_02146</name>
</gene>
<dbReference type="Proteomes" id="UP000004506">
    <property type="component" value="Unassembled WGS sequence"/>
</dbReference>
<organism evidence="1 2">
    <name type="scientific">Providencia stuartii ATCC 25827</name>
    <dbReference type="NCBI Taxonomy" id="471874"/>
    <lineage>
        <taxon>Bacteria</taxon>
        <taxon>Pseudomonadati</taxon>
        <taxon>Pseudomonadota</taxon>
        <taxon>Gammaproteobacteria</taxon>
        <taxon>Enterobacterales</taxon>
        <taxon>Morganellaceae</taxon>
        <taxon>Providencia</taxon>
    </lineage>
</organism>
<comment type="caution">
    <text evidence="1">The sequence shown here is derived from an EMBL/GenBank/DDBJ whole genome shotgun (WGS) entry which is preliminary data.</text>
</comment>
<proteinExistence type="predicted"/>
<evidence type="ECO:0000313" key="2">
    <source>
        <dbReference type="Proteomes" id="UP000004506"/>
    </source>
</evidence>
<protein>
    <submittedName>
        <fullName evidence="1">Uncharacterized protein</fullName>
    </submittedName>
</protein>
<reference evidence="2" key="1">
    <citation type="submission" date="2008-04" db="EMBL/GenBank/DDBJ databases">
        <title>Draft genome sequence of Providencia stuartii (ATCC 25827).</title>
        <authorList>
            <person name="Sudarsanam P."/>
            <person name="Ley R."/>
            <person name="Guruge J."/>
            <person name="Turnbaugh P.J."/>
            <person name="Mahowald M."/>
            <person name="Liep D."/>
            <person name="Gordon J."/>
        </authorList>
    </citation>
    <scope>NUCLEOTIDE SEQUENCE [LARGE SCALE GENOMIC DNA]</scope>
    <source>
        <strain evidence="2">ATCC 25827</strain>
    </source>
</reference>
<sequence length="44" mass="4836">MAKPDWGTLAGASCQLFVGGRRGSLALRQSLAIKVMRLKWPHNI</sequence>